<comment type="caution">
    <text evidence="1">The sequence shown here is derived from an EMBL/GenBank/DDBJ whole genome shotgun (WGS) entry which is preliminary data.</text>
</comment>
<protein>
    <submittedName>
        <fullName evidence="1">Uncharacterized protein</fullName>
    </submittedName>
</protein>
<organism evidence="1 2">
    <name type="scientific">Rhizobium esperanzae</name>
    <dbReference type="NCBI Taxonomy" id="1967781"/>
    <lineage>
        <taxon>Bacteria</taxon>
        <taxon>Pseudomonadati</taxon>
        <taxon>Pseudomonadota</taxon>
        <taxon>Alphaproteobacteria</taxon>
        <taxon>Hyphomicrobiales</taxon>
        <taxon>Rhizobiaceae</taxon>
        <taxon>Rhizobium/Agrobacterium group</taxon>
        <taxon>Rhizobium</taxon>
    </lineage>
</organism>
<accession>A0A7W6R1M9</accession>
<dbReference type="Proteomes" id="UP000540909">
    <property type="component" value="Unassembled WGS sequence"/>
</dbReference>
<dbReference type="EMBL" id="JACIFY010000004">
    <property type="protein sequence ID" value="MBB4235044.1"/>
    <property type="molecule type" value="Genomic_DNA"/>
</dbReference>
<gene>
    <name evidence="1" type="ORF">GGD57_001602</name>
</gene>
<evidence type="ECO:0000313" key="1">
    <source>
        <dbReference type="EMBL" id="MBB4235044.1"/>
    </source>
</evidence>
<reference evidence="1 2" key="1">
    <citation type="submission" date="2020-08" db="EMBL/GenBank/DDBJ databases">
        <title>Genomic Encyclopedia of Type Strains, Phase IV (KMG-V): Genome sequencing to study the core and pangenomes of soil and plant-associated prokaryotes.</title>
        <authorList>
            <person name="Whitman W."/>
        </authorList>
    </citation>
    <scope>NUCLEOTIDE SEQUENCE [LARGE SCALE GENOMIC DNA]</scope>
    <source>
        <strain evidence="1 2">SEMIA 4089</strain>
    </source>
</reference>
<dbReference type="AlphaFoldDB" id="A0A7W6R1M9"/>
<sequence>MAWAVFHREVHWSRPRSRFGFHAKPKPEPQNFPHDFVEHAISIGRATKAKPPRRQEKQKVGA</sequence>
<dbReference type="RefSeq" id="WP_184468471.1">
    <property type="nucleotide sequence ID" value="NZ_JACIFY010000004.1"/>
</dbReference>
<evidence type="ECO:0000313" key="2">
    <source>
        <dbReference type="Proteomes" id="UP000540909"/>
    </source>
</evidence>
<name>A0A7W6R1M9_9HYPH</name>
<proteinExistence type="predicted"/>